<dbReference type="InterPro" id="IPR016181">
    <property type="entry name" value="Acyl_CoA_acyltransferase"/>
</dbReference>
<evidence type="ECO:0000313" key="2">
    <source>
        <dbReference type="EMBL" id="EMI51917.1"/>
    </source>
</evidence>
<evidence type="ECO:0000259" key="1">
    <source>
        <dbReference type="PROSITE" id="PS51186"/>
    </source>
</evidence>
<dbReference type="OrthoDB" id="9798006at2"/>
<sequence length="178" mass="19544">MTVPTLRDAIASLDAGPIRRIYAHYVLHSSATFEEVPPTVSAMQQSIEYVQDRQLPFIVAEFDGKVVGYSSAKPFYGRSGFFPSVENSIFISPDFAGRGVGSLLMRELIKQCEQRNLMNIIALIGGGDANNGSTRLHEKFGFRRVGQLENCGRKVGEYCSMSIYQLTLPSQGSAEPTA</sequence>
<dbReference type="PROSITE" id="PS51186">
    <property type="entry name" value="GNAT"/>
    <property type="match status" value="1"/>
</dbReference>
<feature type="domain" description="N-acetyltransferase" evidence="1">
    <location>
        <begin position="16"/>
        <end position="169"/>
    </location>
</feature>
<dbReference type="GO" id="GO:0016747">
    <property type="term" value="F:acyltransferase activity, transferring groups other than amino-acyl groups"/>
    <property type="evidence" value="ECO:0007669"/>
    <property type="project" value="InterPro"/>
</dbReference>
<keyword evidence="2" id="KW-0808">Transferase</keyword>
<reference evidence="2 3" key="1">
    <citation type="journal article" date="2013" name="Mar. Genomics">
        <title>Expression of sulfatases in Rhodopirellula baltica and the diversity of sulfatases in the genus Rhodopirellula.</title>
        <authorList>
            <person name="Wegner C.E."/>
            <person name="Richter-Heitmann T."/>
            <person name="Klindworth A."/>
            <person name="Klockow C."/>
            <person name="Richter M."/>
            <person name="Achstetter T."/>
            <person name="Glockner F.O."/>
            <person name="Harder J."/>
        </authorList>
    </citation>
    <scope>NUCLEOTIDE SEQUENCE [LARGE SCALE GENOMIC DNA]</scope>
    <source>
        <strain evidence="2 3">SM41</strain>
    </source>
</reference>
<dbReference type="PANTHER" id="PTHR43072">
    <property type="entry name" value="N-ACETYLTRANSFERASE"/>
    <property type="match status" value="1"/>
</dbReference>
<dbReference type="EMBL" id="ANOH01000466">
    <property type="protein sequence ID" value="EMI51917.1"/>
    <property type="molecule type" value="Genomic_DNA"/>
</dbReference>
<dbReference type="CDD" id="cd04301">
    <property type="entry name" value="NAT_SF"/>
    <property type="match status" value="1"/>
</dbReference>
<dbReference type="InterPro" id="IPR000182">
    <property type="entry name" value="GNAT_dom"/>
</dbReference>
<dbReference type="PANTHER" id="PTHR43072:SF8">
    <property type="entry name" value="ACYLTRANSFERASE FABY-RELATED"/>
    <property type="match status" value="1"/>
</dbReference>
<name>M5TRV2_9BACT</name>
<keyword evidence="3" id="KW-1185">Reference proteome</keyword>
<dbReference type="RefSeq" id="WP_008688974.1">
    <property type="nucleotide sequence ID" value="NZ_ANOH01000466.1"/>
</dbReference>
<accession>M5TRV2</accession>
<comment type="caution">
    <text evidence="2">The sequence shown here is derived from an EMBL/GenBank/DDBJ whole genome shotgun (WGS) entry which is preliminary data.</text>
</comment>
<dbReference type="AlphaFoldDB" id="M5TRV2"/>
<protein>
    <submittedName>
        <fullName evidence="2">GCN5-related N-acetyltransferase</fullName>
    </submittedName>
</protein>
<dbReference type="Gene3D" id="3.40.630.30">
    <property type="match status" value="1"/>
</dbReference>
<dbReference type="PATRIC" id="fig|1263870.3.peg.7055"/>
<proteinExistence type="predicted"/>
<dbReference type="Proteomes" id="UP000011885">
    <property type="component" value="Unassembled WGS sequence"/>
</dbReference>
<dbReference type="SUPFAM" id="SSF55729">
    <property type="entry name" value="Acyl-CoA N-acyltransferases (Nat)"/>
    <property type="match status" value="1"/>
</dbReference>
<evidence type="ECO:0000313" key="3">
    <source>
        <dbReference type="Proteomes" id="UP000011885"/>
    </source>
</evidence>
<gene>
    <name evidence="2" type="ORF">RSSM_06649</name>
</gene>
<dbReference type="Pfam" id="PF00583">
    <property type="entry name" value="Acetyltransf_1"/>
    <property type="match status" value="1"/>
</dbReference>
<organism evidence="2 3">
    <name type="scientific">Rhodopirellula sallentina SM41</name>
    <dbReference type="NCBI Taxonomy" id="1263870"/>
    <lineage>
        <taxon>Bacteria</taxon>
        <taxon>Pseudomonadati</taxon>
        <taxon>Planctomycetota</taxon>
        <taxon>Planctomycetia</taxon>
        <taxon>Pirellulales</taxon>
        <taxon>Pirellulaceae</taxon>
        <taxon>Rhodopirellula</taxon>
    </lineage>
</organism>